<dbReference type="EMBL" id="AFNH02001043">
    <property type="protein sequence ID" value="EZG45065.1"/>
    <property type="molecule type" value="Genomic_DNA"/>
</dbReference>
<evidence type="ECO:0008006" key="4">
    <source>
        <dbReference type="Google" id="ProtNLM"/>
    </source>
</evidence>
<comment type="caution">
    <text evidence="2">The sequence shown here is derived from an EMBL/GenBank/DDBJ whole genome shotgun (WGS) entry which is preliminary data.</text>
</comment>
<feature type="region of interest" description="Disordered" evidence="1">
    <location>
        <begin position="205"/>
        <end position="233"/>
    </location>
</feature>
<evidence type="ECO:0000313" key="3">
    <source>
        <dbReference type="Proteomes" id="UP000019763"/>
    </source>
</evidence>
<name>A0A023B092_GRENI</name>
<sequence>MDVYEVRFLVLLKLPLADILKCSTLNLLWWRTVQSPQLWTELYIRDYIVRRESARSRRRWQEVNHPQNPLLYSRALCRRESSYPCAFSYVARLWLDHMEHPAQHIGTLSALAKLPDNARFCMGLQWASYLVYSTVVAVFQKLAVEHATTNPRTNATETVAAADLGRAVQTGAARSEAVQSEAARSEAAQSEAARSAAARSAAVQSEAVQSEAARSESGALKDTTRTVGGTSPLARGVTGTTLILSARFGSTEVSSAPFGSTQFGSAQFGNKSFQEGSSGSTAASDDEQHVCGIHCHLAYPDEENNPGMLLCPLTGMLINASQINESRKSFLVEYTTLL</sequence>
<evidence type="ECO:0000256" key="1">
    <source>
        <dbReference type="SAM" id="MobiDB-lite"/>
    </source>
</evidence>
<dbReference type="InterPro" id="IPR036047">
    <property type="entry name" value="F-box-like_dom_sf"/>
</dbReference>
<accession>A0A023B092</accession>
<gene>
    <name evidence="2" type="ORF">GNI_141000</name>
</gene>
<evidence type="ECO:0000313" key="2">
    <source>
        <dbReference type="EMBL" id="EZG45065.1"/>
    </source>
</evidence>
<dbReference type="VEuPathDB" id="CryptoDB:GNI_141000"/>
<protein>
    <recommendedName>
        <fullName evidence="4">F-box domain-containing protein</fullName>
    </recommendedName>
</protein>
<proteinExistence type="predicted"/>
<reference evidence="2" key="1">
    <citation type="submission" date="2013-12" db="EMBL/GenBank/DDBJ databases">
        <authorList>
            <person name="Omoto C.K."/>
            <person name="Sibley D."/>
            <person name="Venepally P."/>
            <person name="Hadjithomas M."/>
            <person name="Karamycheva S."/>
            <person name="Brunk B."/>
            <person name="Roos D."/>
            <person name="Caler E."/>
            <person name="Lorenzi H."/>
        </authorList>
    </citation>
    <scope>NUCLEOTIDE SEQUENCE</scope>
</reference>
<keyword evidence="3" id="KW-1185">Reference proteome</keyword>
<dbReference type="GeneID" id="22914995"/>
<dbReference type="SUPFAM" id="SSF81383">
    <property type="entry name" value="F-box domain"/>
    <property type="match status" value="1"/>
</dbReference>
<organism evidence="2 3">
    <name type="scientific">Gregarina niphandrodes</name>
    <name type="common">Septate eugregarine</name>
    <dbReference type="NCBI Taxonomy" id="110365"/>
    <lineage>
        <taxon>Eukaryota</taxon>
        <taxon>Sar</taxon>
        <taxon>Alveolata</taxon>
        <taxon>Apicomplexa</taxon>
        <taxon>Conoidasida</taxon>
        <taxon>Gregarinasina</taxon>
        <taxon>Eugregarinorida</taxon>
        <taxon>Gregarinidae</taxon>
        <taxon>Gregarina</taxon>
    </lineage>
</organism>
<dbReference type="AlphaFoldDB" id="A0A023B092"/>
<dbReference type="RefSeq" id="XP_011132569.1">
    <property type="nucleotide sequence ID" value="XM_011134267.1"/>
</dbReference>
<dbReference type="Proteomes" id="UP000019763">
    <property type="component" value="Unassembled WGS sequence"/>
</dbReference>